<accession>A0ABW4L4P7</accession>
<dbReference type="EMBL" id="JBHUEE010000003">
    <property type="protein sequence ID" value="MFD1717823.1"/>
    <property type="molecule type" value="Genomic_DNA"/>
</dbReference>
<keyword evidence="2" id="KW-0813">Transport</keyword>
<dbReference type="Gene3D" id="3.40.190.10">
    <property type="entry name" value="Periplasmic binding protein-like II"/>
    <property type="match status" value="1"/>
</dbReference>
<organism evidence="5 6">
    <name type="scientific">Georgenia deserti</name>
    <dbReference type="NCBI Taxonomy" id="2093781"/>
    <lineage>
        <taxon>Bacteria</taxon>
        <taxon>Bacillati</taxon>
        <taxon>Actinomycetota</taxon>
        <taxon>Actinomycetes</taxon>
        <taxon>Micrococcales</taxon>
        <taxon>Bogoriellaceae</taxon>
        <taxon>Georgenia</taxon>
    </lineage>
</organism>
<dbReference type="Proteomes" id="UP001597277">
    <property type="component" value="Unassembled WGS sequence"/>
</dbReference>
<evidence type="ECO:0000256" key="3">
    <source>
        <dbReference type="ARBA" id="ARBA00022729"/>
    </source>
</evidence>
<dbReference type="InterPro" id="IPR000914">
    <property type="entry name" value="SBP_5_dom"/>
</dbReference>
<evidence type="ECO:0000259" key="4">
    <source>
        <dbReference type="Pfam" id="PF00496"/>
    </source>
</evidence>
<keyword evidence="6" id="KW-1185">Reference proteome</keyword>
<evidence type="ECO:0000256" key="1">
    <source>
        <dbReference type="ARBA" id="ARBA00005695"/>
    </source>
</evidence>
<name>A0ABW4L4P7_9MICO</name>
<feature type="domain" description="Solute-binding protein family 5" evidence="4">
    <location>
        <begin position="144"/>
        <end position="446"/>
    </location>
</feature>
<keyword evidence="3" id="KW-0732">Signal</keyword>
<dbReference type="SUPFAM" id="SSF53850">
    <property type="entry name" value="Periplasmic binding protein-like II"/>
    <property type="match status" value="1"/>
</dbReference>
<protein>
    <submittedName>
        <fullName evidence="5">ABC transporter substrate-binding protein</fullName>
    </submittedName>
</protein>
<dbReference type="PANTHER" id="PTHR30290">
    <property type="entry name" value="PERIPLASMIC BINDING COMPONENT OF ABC TRANSPORTER"/>
    <property type="match status" value="1"/>
</dbReference>
<evidence type="ECO:0000313" key="5">
    <source>
        <dbReference type="EMBL" id="MFD1717823.1"/>
    </source>
</evidence>
<dbReference type="RefSeq" id="WP_388004878.1">
    <property type="nucleotide sequence ID" value="NZ_JBHUEE010000003.1"/>
</dbReference>
<dbReference type="InterPro" id="IPR039424">
    <property type="entry name" value="SBP_5"/>
</dbReference>
<proteinExistence type="inferred from homology"/>
<evidence type="ECO:0000313" key="6">
    <source>
        <dbReference type="Proteomes" id="UP001597277"/>
    </source>
</evidence>
<comment type="caution">
    <text evidence="5">The sequence shown here is derived from an EMBL/GenBank/DDBJ whole genome shotgun (WGS) entry which is preliminary data.</text>
</comment>
<comment type="similarity">
    <text evidence="1">Belongs to the bacterial solute-binding protein 5 family.</text>
</comment>
<dbReference type="PANTHER" id="PTHR30290:SF9">
    <property type="entry name" value="OLIGOPEPTIDE-BINDING PROTEIN APPA"/>
    <property type="match status" value="1"/>
</dbReference>
<evidence type="ECO:0000256" key="2">
    <source>
        <dbReference type="ARBA" id="ARBA00022448"/>
    </source>
</evidence>
<reference evidence="6" key="1">
    <citation type="journal article" date="2019" name="Int. J. Syst. Evol. Microbiol.">
        <title>The Global Catalogue of Microorganisms (GCM) 10K type strain sequencing project: providing services to taxonomists for standard genome sequencing and annotation.</title>
        <authorList>
            <consortium name="The Broad Institute Genomics Platform"/>
            <consortium name="The Broad Institute Genome Sequencing Center for Infectious Disease"/>
            <person name="Wu L."/>
            <person name="Ma J."/>
        </authorList>
    </citation>
    <scope>NUCLEOTIDE SEQUENCE [LARGE SCALE GENOMIC DNA]</scope>
    <source>
        <strain evidence="6">JCM 17130</strain>
    </source>
</reference>
<dbReference type="Pfam" id="PF00496">
    <property type="entry name" value="SBP_bac_5"/>
    <property type="match status" value="1"/>
</dbReference>
<sequence>MTRSQFAEPVEDGFELDESFGEVAIADPEPDSFTVRYDLTEPQWSDGIPVDAADLLLAWAAGSNALAPEGFDPEDNRGDDGTVQVPANVAWFDSMPSDLARSEEIPQIDEFARWMDVRFTEPVTGWRTALNVAVPAHVVGERAFDVSDPMEAKQAVITAIQERDTTALAAISRVWNDGFDLGDGDGSGIPEDALLSSGPYRVTEVDQSVADAQRVRLEVNREYTGREMPEFERVELVRTSSSSPVTDVGNSVNVVQVQPTSGNREPVRELERRDYGFSASHDGTVWALVLRSDNGEFTSKRAREAFLRAVPREDVVAQAAGPWATEYGSTDSLLFPRGTDGYDISRQDAGFDGAFDGSVGDEAIEERRAAGVPDGALICALYDTGDEFASAAFEALKAGVREAGWDVIDCGQDDAQSVAEDSDHWHAYIARIPVPTTPDDVFEYWGTDGASALTGTKSDERDRLIEQLRHTPDEYEARDLRVQIEASIVDDAIALPLSVNPIVALSDRTVEGVELRAGPAAPLTSRVFEWGLAEE</sequence>
<dbReference type="Gene3D" id="3.10.105.10">
    <property type="entry name" value="Dipeptide-binding Protein, Domain 3"/>
    <property type="match status" value="1"/>
</dbReference>
<gene>
    <name evidence="5" type="ORF">ACFSE6_08255</name>
</gene>